<dbReference type="InterPro" id="IPR010994">
    <property type="entry name" value="RuvA_2-like"/>
</dbReference>
<accession>A0A9W8AFE1</accession>
<feature type="compositionally biased region" description="Basic and acidic residues" evidence="12">
    <location>
        <begin position="214"/>
        <end position="229"/>
    </location>
</feature>
<feature type="region of interest" description="Disordered" evidence="12">
    <location>
        <begin position="549"/>
        <end position="573"/>
    </location>
</feature>
<dbReference type="Pfam" id="PF14635">
    <property type="entry name" value="HHH_7"/>
    <property type="match status" value="1"/>
</dbReference>
<evidence type="ECO:0000256" key="1">
    <source>
        <dbReference type="ARBA" id="ARBA00004123"/>
    </source>
</evidence>
<dbReference type="Pfam" id="PF14639">
    <property type="entry name" value="YqgF"/>
    <property type="match status" value="1"/>
</dbReference>
<feature type="domain" description="SH2" evidence="13">
    <location>
        <begin position="1423"/>
        <end position="1521"/>
    </location>
</feature>
<evidence type="ECO:0000256" key="9">
    <source>
        <dbReference type="ARBA" id="ARBA00029871"/>
    </source>
</evidence>
<dbReference type="Pfam" id="PF14632">
    <property type="entry name" value="SPT6_acidic"/>
    <property type="match status" value="2"/>
</dbReference>
<evidence type="ECO:0000256" key="8">
    <source>
        <dbReference type="ARBA" id="ARBA00023242"/>
    </source>
</evidence>
<dbReference type="OrthoDB" id="995477at2759"/>
<feature type="compositionally biased region" description="Acidic residues" evidence="12">
    <location>
        <begin position="280"/>
        <end position="294"/>
    </location>
</feature>
<dbReference type="InterPro" id="IPR037027">
    <property type="entry name" value="YqgF/RNaseH-like_dom_sf"/>
</dbReference>
<dbReference type="GO" id="GO:0031491">
    <property type="term" value="F:nucleosome binding"/>
    <property type="evidence" value="ECO:0007669"/>
    <property type="project" value="TreeGrafter"/>
</dbReference>
<dbReference type="PANTHER" id="PTHR10145">
    <property type="entry name" value="TRANSCRIPTION ELONGATION FACTOR SPT6"/>
    <property type="match status" value="1"/>
</dbReference>
<dbReference type="InterPro" id="IPR049540">
    <property type="entry name" value="Spt6-like_S1"/>
</dbReference>
<comment type="subcellular location">
    <subcellularLocation>
        <location evidence="2">Chromosome</location>
    </subcellularLocation>
    <subcellularLocation>
        <location evidence="1">Nucleus</location>
    </subcellularLocation>
</comment>
<dbReference type="InterPro" id="IPR028083">
    <property type="entry name" value="Spt6_acidic_N_dom"/>
</dbReference>
<protein>
    <recommendedName>
        <fullName evidence="4">Transcription elongation factor SPT6</fullName>
    </recommendedName>
    <alternativeName>
        <fullName evidence="9">Chromatin elongation factor SPT6</fullName>
    </alternativeName>
</protein>
<dbReference type="InterPro" id="IPR017072">
    <property type="entry name" value="TF_Spt6"/>
</dbReference>
<dbReference type="GO" id="GO:0140673">
    <property type="term" value="P:transcription elongation-coupled chromatin remodeling"/>
    <property type="evidence" value="ECO:0007669"/>
    <property type="project" value="InterPro"/>
</dbReference>
<dbReference type="Gene3D" id="1.10.10.2740">
    <property type="entry name" value="Spt6, Death-like domain"/>
    <property type="match status" value="1"/>
</dbReference>
<dbReference type="Pfam" id="PF14641">
    <property type="entry name" value="HTH_44"/>
    <property type="match status" value="1"/>
</dbReference>
<dbReference type="InterPro" id="IPR003029">
    <property type="entry name" value="S1_domain"/>
</dbReference>
<dbReference type="GO" id="GO:0003677">
    <property type="term" value="F:DNA binding"/>
    <property type="evidence" value="ECO:0007669"/>
    <property type="project" value="InterPro"/>
</dbReference>
<dbReference type="Proteomes" id="UP001150569">
    <property type="component" value="Unassembled WGS sequence"/>
</dbReference>
<dbReference type="GO" id="GO:0008023">
    <property type="term" value="C:transcription elongation factor complex"/>
    <property type="evidence" value="ECO:0007669"/>
    <property type="project" value="TreeGrafter"/>
</dbReference>
<keyword evidence="15" id="KW-0251">Elongation factor</keyword>
<evidence type="ECO:0000313" key="16">
    <source>
        <dbReference type="Proteomes" id="UP001150569"/>
    </source>
</evidence>
<feature type="compositionally biased region" description="Low complexity" evidence="12">
    <location>
        <begin position="1645"/>
        <end position="1669"/>
    </location>
</feature>
<evidence type="ECO:0000259" key="14">
    <source>
        <dbReference type="PROSITE" id="PS50126"/>
    </source>
</evidence>
<dbReference type="PROSITE" id="PS50001">
    <property type="entry name" value="SH2"/>
    <property type="match status" value="1"/>
</dbReference>
<dbReference type="PROSITE" id="PS50126">
    <property type="entry name" value="S1"/>
    <property type="match status" value="1"/>
</dbReference>
<dbReference type="InterPro" id="IPR012337">
    <property type="entry name" value="RNaseH-like_sf"/>
</dbReference>
<dbReference type="SUPFAM" id="SSF47781">
    <property type="entry name" value="RuvA domain 2-like"/>
    <property type="match status" value="2"/>
</dbReference>
<dbReference type="InterPro" id="IPR023319">
    <property type="entry name" value="Tex-like_HTH_dom_sf"/>
</dbReference>
<sequence length="1676" mass="187320">MASGAYSDDEVSSGREDDQPVRRVAGKRPVSYPPPPSTPGHSDDDEDDGESVDSDEEEDDDDEEAQAELRHSGFIVDDDEDEDDADHHRRRRHKHKKRPRSGTGHDAEDRSRSSSARSQTSTIGGDTKKDDDERDSGSDADRSHSKRRRRGHGREEEEDLDEEDLALVEENMGIRLSRPSDNRLRRLKRGRGRELDSDGEEDAEERSPPPTGSDGRRPRDHHDDLSRMFDEDDDDRGGAGHHQRSRGRRDSYGTSADQRYDYDDEDRYARRPGHRRDMRDDLDDFIADEDEDDDSRGHNTGRGRRDHHALQDEDDELPEGGDEADLDEDGYERESGRSGARSRHAMAHVVPGIAGLGLDADSWHNIYEVFGDGTEYDFALEVAPPGRRPAGGDYDDYDDEDEDGLRAPGGRPADVQLKDLFEPAELERKLMTDADNEIRARDIPERMQLRLRTLPAPAVRGASAAEDETEPTMIRRLTGDEVEAATEWALQHFLRPTVTEGRAFEEYTAAVLNVIRFVGQDFLEVPFILANRRDYLVYSKEVAATLPRRSRDTDYDHGRDQPPADGSRDDVEGNDDSRLILSAHDLWTLFEVDTKFRAFTQRKREVAELVRRLRDVEAEEPAGSPYSLAYIRASLDQIRTVEEVHDLVEYLHLLYGAKFLAVRRATTAAAQAGDTDDLKRPPKHALYDRCRKSPVAAFAARAALASQKFAVNYVEQTQTHFVDTPSEGLDALADQFVNGEFHTPAKVIRAAQAMLAQEISYDPLIRSQIRAACRYYATVTVTPTAKGEHLVDNLHPYYPFKFLRAKPVTAFLGSGQFLDILKGEGDGLLRVRIELSQEQGVLDTMAQHYVGGYFSEIAAQWDEFRREVLALAFREYLLPLADRYTRDWLRSESEECVGQAVQQALETKLNVQACRPPALAQTENPRVLTVTPAEGQNARSQGVAWAALDSRGQLVDQGVLMDLRDPDNAREFVDLLGKRRPDVVGVAGTTTASKRLLEDVQLAVEDYQRSANLNAESMTVTWVDDETARMYRDSPAGREQFPQLTSPLRYCVALGRALQDPLAAYAALGPAVRVIAHHPSQTLLGEDVLGRYVERAFVNVVNRVGVDVNRAVQFPHLAATLPYVAGLGPRKVASVLKRLEVVAGGRLDSRAALIINQVVTRVIFMNCASFLRVVPCTYDVLDDTRIHPEDYALARKMATDALEVEVEDEADDDDNPSLHVEELMHSDPAKLNELLLEDYAQELEKQLQQPKLEVLRGIKRELQHPYADPRRPYRPPTAERVFTMLTGETDDSLWVDQVVVATVQRVRERFAICKLDSDLDGFLPVSRIMEDRVEQVSDVLSEGEALPCVVTQINREKFSVDLSARPSDLEYARAQNGKRHPPLDPYFDYDADQVLTARHRREAQREAASASLSTRATRVINHPLFKSLRSREAEEYLADRPIGDVVIRASSRGRDHLAVTWKVADGVYQHVDVVEEGGQGPDSDRTLRVGEDATYSDLDELLASHIEPMAKRVEAMMAHPKFTAQTQDEVGVTLRSACNAKQSGDYAFVLAPDRPGWFLLAFMANPRAAVQTWKVQVCPNAYKLGNAAYASVGELINGFKRMQMNKARSSASGNSRPHSSSSGGRQSRFDRGPTGMSGSSGGGTSSHRSSSTATSGSSWDRRPVSSSSSAQPDFGW</sequence>
<dbReference type="SUPFAM" id="SSF55550">
    <property type="entry name" value="SH2 domain"/>
    <property type="match status" value="1"/>
</dbReference>
<gene>
    <name evidence="15" type="primary">SPT6_1</name>
    <name evidence="15" type="ORF">IWQ60_002286</name>
</gene>
<feature type="compositionally biased region" description="Acidic residues" evidence="12">
    <location>
        <begin position="43"/>
        <end position="66"/>
    </location>
</feature>
<feature type="region of interest" description="Disordered" evidence="12">
    <location>
        <begin position="1"/>
        <end position="344"/>
    </location>
</feature>
<comment type="caution">
    <text evidence="15">The sequence shown here is derived from an EMBL/GenBank/DDBJ whole genome shotgun (WGS) entry which is preliminary data.</text>
</comment>
<dbReference type="GO" id="GO:0042393">
    <property type="term" value="F:histone binding"/>
    <property type="evidence" value="ECO:0007669"/>
    <property type="project" value="TreeGrafter"/>
</dbReference>
<dbReference type="Pfam" id="PF14633">
    <property type="entry name" value="SH2_2"/>
    <property type="match status" value="1"/>
</dbReference>
<feature type="compositionally biased region" description="Basic and acidic residues" evidence="12">
    <location>
        <begin position="126"/>
        <end position="143"/>
    </location>
</feature>
<feature type="domain" description="S1 motif" evidence="14">
    <location>
        <begin position="1296"/>
        <end position="1365"/>
    </location>
</feature>
<dbReference type="EMBL" id="JANBPT010000085">
    <property type="protein sequence ID" value="KAJ1928164.1"/>
    <property type="molecule type" value="Genomic_DNA"/>
</dbReference>
<feature type="compositionally biased region" description="Low complexity" evidence="12">
    <location>
        <begin position="1608"/>
        <end position="1637"/>
    </location>
</feature>
<keyword evidence="8" id="KW-0539">Nucleus</keyword>
<dbReference type="InterPro" id="IPR036860">
    <property type="entry name" value="SH2_dom_sf"/>
</dbReference>
<dbReference type="Gene3D" id="1.10.3500.10">
    <property type="entry name" value="Tex N-terminal region-like"/>
    <property type="match status" value="1"/>
</dbReference>
<evidence type="ECO:0000256" key="10">
    <source>
        <dbReference type="ARBA" id="ARBA00093389"/>
    </source>
</evidence>
<dbReference type="GO" id="GO:0005694">
    <property type="term" value="C:chromosome"/>
    <property type="evidence" value="ECO:0007669"/>
    <property type="project" value="UniProtKB-SubCell"/>
</dbReference>
<dbReference type="SUPFAM" id="SSF50249">
    <property type="entry name" value="Nucleic acid-binding proteins"/>
    <property type="match status" value="1"/>
</dbReference>
<evidence type="ECO:0000256" key="2">
    <source>
        <dbReference type="ARBA" id="ARBA00004286"/>
    </source>
</evidence>
<dbReference type="SUPFAM" id="SSF53098">
    <property type="entry name" value="Ribonuclease H-like"/>
    <property type="match status" value="1"/>
</dbReference>
<keyword evidence="16" id="KW-1185">Reference proteome</keyword>
<evidence type="ECO:0000256" key="11">
    <source>
        <dbReference type="PROSITE-ProRule" id="PRU00191"/>
    </source>
</evidence>
<keyword evidence="7" id="KW-0804">Transcription</keyword>
<evidence type="ECO:0000313" key="15">
    <source>
        <dbReference type="EMBL" id="KAJ1928164.1"/>
    </source>
</evidence>
<dbReference type="GO" id="GO:0003746">
    <property type="term" value="F:translation elongation factor activity"/>
    <property type="evidence" value="ECO:0007669"/>
    <property type="project" value="UniProtKB-KW"/>
</dbReference>
<dbReference type="SUPFAM" id="SSF158832">
    <property type="entry name" value="Tex N-terminal region-like"/>
    <property type="match status" value="1"/>
</dbReference>
<dbReference type="InterPro" id="IPR055179">
    <property type="entry name" value="Tex-like_central_region"/>
</dbReference>
<feature type="region of interest" description="Disordered" evidence="12">
    <location>
        <begin position="383"/>
        <end position="412"/>
    </location>
</feature>
<reference evidence="15" key="1">
    <citation type="submission" date="2022-07" db="EMBL/GenBank/DDBJ databases">
        <title>Phylogenomic reconstructions and comparative analyses of Kickxellomycotina fungi.</title>
        <authorList>
            <person name="Reynolds N.K."/>
            <person name="Stajich J.E."/>
            <person name="Barry K."/>
            <person name="Grigoriev I.V."/>
            <person name="Crous P."/>
            <person name="Smith M.E."/>
        </authorList>
    </citation>
    <scope>NUCLEOTIDE SEQUENCE</scope>
    <source>
        <strain evidence="15">RSA 861</strain>
    </source>
</reference>
<comment type="similarity">
    <text evidence="3">Belongs to the SPT6 family.</text>
</comment>
<comment type="function">
    <text evidence="10">Histone H3-H4 chaperone that plays a role in maintenance of chromatin structure during RNA polymerase II transcription elongation thereby repressing transcription initiation from cryptic promoters. Mediates the reassembly of nucleosomes onto the promoters of at least a selected set of genes during repression; the nucleosome reassembly is essential for transcriptional repression. Essential for viability.</text>
</comment>
<dbReference type="SMART" id="SM00316">
    <property type="entry name" value="S1"/>
    <property type="match status" value="1"/>
</dbReference>
<dbReference type="Gene3D" id="1.10.150.850">
    <property type="entry name" value="Spt6, helix-hairpin-helix domain"/>
    <property type="match status" value="1"/>
</dbReference>
<proteinExistence type="inferred from homology"/>
<dbReference type="InterPro" id="IPR035018">
    <property type="entry name" value="Spt6_SH2_C"/>
</dbReference>
<feature type="region of interest" description="Disordered" evidence="12">
    <location>
        <begin position="1605"/>
        <end position="1676"/>
    </location>
</feature>
<feature type="compositionally biased region" description="Basic and acidic residues" evidence="12">
    <location>
        <begin position="103"/>
        <end position="112"/>
    </location>
</feature>
<dbReference type="PANTHER" id="PTHR10145:SF6">
    <property type="entry name" value="TRANSCRIPTION ELONGATION FACTOR SPT6"/>
    <property type="match status" value="1"/>
</dbReference>
<feature type="compositionally biased region" description="Acidic residues" evidence="12">
    <location>
        <begin position="156"/>
        <end position="167"/>
    </location>
</feature>
<dbReference type="Gene3D" id="2.40.50.140">
    <property type="entry name" value="Nucleic acid-binding proteins"/>
    <property type="match status" value="1"/>
</dbReference>
<keyword evidence="15" id="KW-0648">Protein biosynthesis</keyword>
<dbReference type="CDD" id="cd09918">
    <property type="entry name" value="SH2_Nterm_SPT6_like"/>
    <property type="match status" value="1"/>
</dbReference>
<feature type="compositionally biased region" description="Basic and acidic residues" evidence="12">
    <location>
        <begin position="12"/>
        <end position="21"/>
    </location>
</feature>
<dbReference type="InterPro" id="IPR000980">
    <property type="entry name" value="SH2"/>
</dbReference>
<keyword evidence="5" id="KW-0158">Chromosome</keyword>
<dbReference type="Pfam" id="PF21710">
    <property type="entry name" value="Spt6_S1"/>
    <property type="match status" value="1"/>
</dbReference>
<name>A0A9W8AFE1_9FUNG</name>
<dbReference type="Gene3D" id="1.10.10.650">
    <property type="entry name" value="RuvA domain 2-like"/>
    <property type="match status" value="1"/>
</dbReference>
<evidence type="ECO:0000256" key="12">
    <source>
        <dbReference type="SAM" id="MobiDB-lite"/>
    </source>
</evidence>
<dbReference type="CDD" id="cd09928">
    <property type="entry name" value="SH2_Cterm_SPT6_like"/>
    <property type="match status" value="1"/>
</dbReference>
<evidence type="ECO:0000256" key="4">
    <source>
        <dbReference type="ARBA" id="ARBA00020248"/>
    </source>
</evidence>
<dbReference type="FunFam" id="1.10.10.2740:FF:000002">
    <property type="entry name" value="Transcription elongation factor Spt6"/>
    <property type="match status" value="1"/>
</dbReference>
<dbReference type="FunFam" id="3.30.505.10:FF:000056">
    <property type="entry name" value="Transcription elongation factor Spt6"/>
    <property type="match status" value="1"/>
</dbReference>
<evidence type="ECO:0000256" key="7">
    <source>
        <dbReference type="ARBA" id="ARBA00023163"/>
    </source>
</evidence>
<evidence type="ECO:0000256" key="6">
    <source>
        <dbReference type="ARBA" id="ARBA00022999"/>
    </source>
</evidence>
<dbReference type="InterPro" id="IPR028088">
    <property type="entry name" value="Spt6_HTH_DNA-bd_dom"/>
</dbReference>
<dbReference type="Gene3D" id="3.30.420.140">
    <property type="entry name" value="YqgF/RNase H-like domain"/>
    <property type="match status" value="1"/>
</dbReference>
<evidence type="ECO:0000256" key="5">
    <source>
        <dbReference type="ARBA" id="ARBA00022454"/>
    </source>
</evidence>
<dbReference type="InterPro" id="IPR042066">
    <property type="entry name" value="Spt6_death-like"/>
</dbReference>
<feature type="compositionally biased region" description="Basic residues" evidence="12">
    <location>
        <begin position="88"/>
        <end position="100"/>
    </location>
</feature>
<evidence type="ECO:0000256" key="3">
    <source>
        <dbReference type="ARBA" id="ARBA00009253"/>
    </source>
</evidence>
<organism evidence="15 16">
    <name type="scientific">Tieghemiomyces parasiticus</name>
    <dbReference type="NCBI Taxonomy" id="78921"/>
    <lineage>
        <taxon>Eukaryota</taxon>
        <taxon>Fungi</taxon>
        <taxon>Fungi incertae sedis</taxon>
        <taxon>Zoopagomycota</taxon>
        <taxon>Kickxellomycotina</taxon>
        <taxon>Dimargaritomycetes</taxon>
        <taxon>Dimargaritales</taxon>
        <taxon>Dimargaritaceae</taxon>
        <taxon>Tieghemiomyces</taxon>
    </lineage>
</organism>
<dbReference type="Pfam" id="PF17674">
    <property type="entry name" value="HHH_9"/>
    <property type="match status" value="1"/>
</dbReference>
<dbReference type="GO" id="GO:0034728">
    <property type="term" value="P:nucleosome organization"/>
    <property type="evidence" value="ECO:0007669"/>
    <property type="project" value="TreeGrafter"/>
</dbReference>
<feature type="compositionally biased region" description="Acidic residues" evidence="12">
    <location>
        <begin position="312"/>
        <end position="331"/>
    </location>
</feature>
<dbReference type="Pfam" id="PF22706">
    <property type="entry name" value="Tex_central_region"/>
    <property type="match status" value="1"/>
</dbReference>
<dbReference type="InterPro" id="IPR035420">
    <property type="entry name" value="Spt6_SH2"/>
</dbReference>
<dbReference type="InterPro" id="IPR023323">
    <property type="entry name" value="Tex-like_dom_sf"/>
</dbReference>
<dbReference type="InterPro" id="IPR032706">
    <property type="entry name" value="Spt6_HHH"/>
</dbReference>
<feature type="compositionally biased region" description="Acidic residues" evidence="12">
    <location>
        <begin position="393"/>
        <end position="403"/>
    </location>
</feature>
<dbReference type="Gene3D" id="3.30.505.10">
    <property type="entry name" value="SH2 domain"/>
    <property type="match status" value="2"/>
</dbReference>
<dbReference type="InterPro" id="IPR041692">
    <property type="entry name" value="HHH_9"/>
</dbReference>
<dbReference type="InterPro" id="IPR012340">
    <property type="entry name" value="NA-bd_OB-fold"/>
</dbReference>
<dbReference type="InterPro" id="IPR035019">
    <property type="entry name" value="Spt6_SH2_N"/>
</dbReference>
<evidence type="ECO:0000259" key="13">
    <source>
        <dbReference type="PROSITE" id="PS50001"/>
    </source>
</evidence>
<keyword evidence="6 11" id="KW-0727">SH2 domain</keyword>
<dbReference type="InterPro" id="IPR028231">
    <property type="entry name" value="Spt6_YqgF"/>
</dbReference>